<accession>A0A8J4VN81</accession>
<dbReference type="OrthoDB" id="10394908at2759"/>
<proteinExistence type="predicted"/>
<protein>
    <submittedName>
        <fullName evidence="1">Uncharacterized protein</fullName>
    </submittedName>
</protein>
<keyword evidence="2" id="KW-1185">Reference proteome</keyword>
<dbReference type="EMBL" id="JRKL02003258">
    <property type="protein sequence ID" value="KAF3955859.1"/>
    <property type="molecule type" value="Genomic_DNA"/>
</dbReference>
<gene>
    <name evidence="1" type="ORF">CMV_018963</name>
</gene>
<evidence type="ECO:0000313" key="1">
    <source>
        <dbReference type="EMBL" id="KAF3955859.1"/>
    </source>
</evidence>
<dbReference type="AlphaFoldDB" id="A0A8J4VN81"/>
<dbReference type="Gene3D" id="3.30.780.10">
    <property type="entry name" value="SUI1-like domain"/>
    <property type="match status" value="1"/>
</dbReference>
<reference evidence="1" key="1">
    <citation type="submission" date="2020-03" db="EMBL/GenBank/DDBJ databases">
        <title>Castanea mollissima Vanexum genome sequencing.</title>
        <authorList>
            <person name="Staton M."/>
        </authorList>
    </citation>
    <scope>NUCLEOTIDE SEQUENCE</scope>
    <source>
        <tissue evidence="1">Leaf</tissue>
    </source>
</reference>
<dbReference type="Proteomes" id="UP000737018">
    <property type="component" value="Unassembled WGS sequence"/>
</dbReference>
<name>A0A8J4VN81_9ROSI</name>
<comment type="caution">
    <text evidence="1">The sequence shown here is derived from an EMBL/GenBank/DDBJ whole genome shotgun (WGS) entry which is preliminary data.</text>
</comment>
<organism evidence="1 2">
    <name type="scientific">Castanea mollissima</name>
    <name type="common">Chinese chestnut</name>
    <dbReference type="NCBI Taxonomy" id="60419"/>
    <lineage>
        <taxon>Eukaryota</taxon>
        <taxon>Viridiplantae</taxon>
        <taxon>Streptophyta</taxon>
        <taxon>Embryophyta</taxon>
        <taxon>Tracheophyta</taxon>
        <taxon>Spermatophyta</taxon>
        <taxon>Magnoliopsida</taxon>
        <taxon>eudicotyledons</taxon>
        <taxon>Gunneridae</taxon>
        <taxon>Pentapetalae</taxon>
        <taxon>rosids</taxon>
        <taxon>fabids</taxon>
        <taxon>Fagales</taxon>
        <taxon>Fagaceae</taxon>
        <taxon>Castanea</taxon>
    </lineage>
</organism>
<evidence type="ECO:0000313" key="2">
    <source>
        <dbReference type="Proteomes" id="UP000737018"/>
    </source>
</evidence>
<sequence>MWIIHFNNSINTRFPIRIPLREANWSDHRPRFKATVNFNGKELLAASSVRAIDIYIHYKGDQRKNVSTFLVQAGIVKKEHIKIHCF</sequence>